<evidence type="ECO:0000259" key="6">
    <source>
        <dbReference type="Pfam" id="PF00149"/>
    </source>
</evidence>
<dbReference type="OrthoDB" id="411211at2759"/>
<evidence type="ECO:0000313" key="7">
    <source>
        <dbReference type="EMBL" id="CUE64493.1"/>
    </source>
</evidence>
<dbReference type="InterPro" id="IPR051558">
    <property type="entry name" value="Metallophosphoesterase_PAP"/>
</dbReference>
<feature type="region of interest" description="Disordered" evidence="3">
    <location>
        <begin position="362"/>
        <end position="387"/>
    </location>
</feature>
<keyword evidence="4" id="KW-0472">Membrane</keyword>
<evidence type="ECO:0000256" key="5">
    <source>
        <dbReference type="SAM" id="SignalP"/>
    </source>
</evidence>
<sequence length="462" mass="50764">MIACRHALLGPLLLLLVVAISRSDAADSTITTDCFLSMGDWGFSNVHVQHLAFHMENMTAHPNLFGCRSVQFLLALGDNFYETGVRNTTDPQWETTYRQQFRNASQTPALAALPFYAIAGNHDYGRDDPVVHPEYVQAQIDYSAIDPLWRFPATNYTIHVNVSGVQGRFVMMNTEPMHLCADKKDICFQPDQAEWVDKTLALWDDDHSVEFIAAIGHHNLFSPLGGHVDHEYDALLSPILERHRVSFTLFGHSHFAAWGKNPAVTNTTNETDFPGSLWYITNGAARGSDYNNCTWADDTPLLETYCAPPLDNEEGAFMLHRVIVTAEPNNTTTASSASAGYVEHCLYGSESGVKIGCVSTPLRSKQHRSTSAPPPSSPQGEPNKPLLSNTQIGGIAAAGFVALIALTVIAAVRIRRARQYQQRRGALEAQNLCSTSIDVGLTDKTPTTPTPKNRSFGTSEVM</sequence>
<dbReference type="Gene3D" id="3.60.21.10">
    <property type="match status" value="1"/>
</dbReference>
<organism evidence="7 8">
    <name type="scientific">Bodo saltans</name>
    <name type="common">Flagellated protozoan</name>
    <dbReference type="NCBI Taxonomy" id="75058"/>
    <lineage>
        <taxon>Eukaryota</taxon>
        <taxon>Discoba</taxon>
        <taxon>Euglenozoa</taxon>
        <taxon>Kinetoplastea</taxon>
        <taxon>Metakinetoplastina</taxon>
        <taxon>Eubodonida</taxon>
        <taxon>Bodonidae</taxon>
        <taxon>Bodo</taxon>
    </lineage>
</organism>
<name>A0A0S4IK81_BODSA</name>
<dbReference type="PANTHER" id="PTHR10161">
    <property type="entry name" value="TARTRATE-RESISTANT ACID PHOSPHATASE TYPE 5"/>
    <property type="match status" value="1"/>
</dbReference>
<dbReference type="AlphaFoldDB" id="A0A0S4IK81"/>
<feature type="signal peptide" evidence="5">
    <location>
        <begin position="1"/>
        <end position="25"/>
    </location>
</feature>
<dbReference type="Pfam" id="PF00149">
    <property type="entry name" value="Metallophos"/>
    <property type="match status" value="1"/>
</dbReference>
<reference evidence="8" key="1">
    <citation type="submission" date="2015-09" db="EMBL/GenBank/DDBJ databases">
        <authorList>
            <consortium name="Pathogen Informatics"/>
        </authorList>
    </citation>
    <scope>NUCLEOTIDE SEQUENCE [LARGE SCALE GENOMIC DNA]</scope>
    <source>
        <strain evidence="8">Lake Konstanz</strain>
    </source>
</reference>
<feature type="region of interest" description="Disordered" evidence="3">
    <location>
        <begin position="439"/>
        <end position="462"/>
    </location>
</feature>
<dbReference type="InterPro" id="IPR004843">
    <property type="entry name" value="Calcineurin-like_PHP"/>
</dbReference>
<dbReference type="PANTHER" id="PTHR10161:SF14">
    <property type="entry name" value="TARTRATE-RESISTANT ACID PHOSPHATASE TYPE 5"/>
    <property type="match status" value="1"/>
</dbReference>
<feature type="chain" id="PRO_5006621293" evidence="5">
    <location>
        <begin position="26"/>
        <end position="462"/>
    </location>
</feature>
<dbReference type="EMBL" id="CYKH01000044">
    <property type="protein sequence ID" value="CUE64493.1"/>
    <property type="molecule type" value="Genomic_DNA"/>
</dbReference>
<dbReference type="SUPFAM" id="SSF56300">
    <property type="entry name" value="Metallo-dependent phosphatases"/>
    <property type="match status" value="1"/>
</dbReference>
<protein>
    <submittedName>
        <fullName evidence="7">Metallophosphatase, putative</fullName>
    </submittedName>
</protein>
<keyword evidence="4" id="KW-0812">Transmembrane</keyword>
<evidence type="ECO:0000256" key="2">
    <source>
        <dbReference type="ARBA" id="ARBA00022801"/>
    </source>
</evidence>
<keyword evidence="1 5" id="KW-0732">Signal</keyword>
<dbReference type="Proteomes" id="UP000051952">
    <property type="component" value="Unassembled WGS sequence"/>
</dbReference>
<feature type="compositionally biased region" description="Polar residues" evidence="3">
    <location>
        <begin position="452"/>
        <end position="462"/>
    </location>
</feature>
<keyword evidence="8" id="KW-1185">Reference proteome</keyword>
<dbReference type="GO" id="GO:0016787">
    <property type="term" value="F:hydrolase activity"/>
    <property type="evidence" value="ECO:0007669"/>
    <property type="project" value="UniProtKB-KW"/>
</dbReference>
<dbReference type="VEuPathDB" id="TriTrypDB:BSAL_50590"/>
<evidence type="ECO:0000256" key="4">
    <source>
        <dbReference type="SAM" id="Phobius"/>
    </source>
</evidence>
<accession>A0A0S4IK81</accession>
<dbReference type="InterPro" id="IPR029052">
    <property type="entry name" value="Metallo-depent_PP-like"/>
</dbReference>
<evidence type="ECO:0000256" key="1">
    <source>
        <dbReference type="ARBA" id="ARBA00022729"/>
    </source>
</evidence>
<feature type="domain" description="Calcineurin-like phosphoesterase" evidence="6">
    <location>
        <begin position="69"/>
        <end position="254"/>
    </location>
</feature>
<keyword evidence="4" id="KW-1133">Transmembrane helix</keyword>
<gene>
    <name evidence="7" type="ORF">BSAL_50590</name>
</gene>
<evidence type="ECO:0000313" key="8">
    <source>
        <dbReference type="Proteomes" id="UP000051952"/>
    </source>
</evidence>
<evidence type="ECO:0000256" key="3">
    <source>
        <dbReference type="SAM" id="MobiDB-lite"/>
    </source>
</evidence>
<keyword evidence="2" id="KW-0378">Hydrolase</keyword>
<proteinExistence type="predicted"/>
<feature type="transmembrane region" description="Helical" evidence="4">
    <location>
        <begin position="392"/>
        <end position="414"/>
    </location>
</feature>